<keyword evidence="5" id="KW-0175">Coiled coil</keyword>
<dbReference type="InterPro" id="IPR010445">
    <property type="entry name" value="LapA_dom"/>
</dbReference>
<feature type="coiled-coil region" evidence="5">
    <location>
        <begin position="87"/>
        <end position="135"/>
    </location>
</feature>
<sequence>VILKLAVFQRNHPSSAFYMRYFSLILFAGFLVFSVDFATQNTDRVMLNYTLDWLNFSFQTERPVFVPVFFTFAFGIIFSVFYFFFYHAVLLRNLRKQKKEIKRLKRLVVNEREKHGTMEERNSELQQIVERVQNRVDLQNDPEPLLLEDRENTKITE</sequence>
<reference evidence="8" key="1">
    <citation type="submission" date="2018-05" db="EMBL/GenBank/DDBJ databases">
        <authorList>
            <person name="Lanie J.A."/>
            <person name="Ng W.-L."/>
            <person name="Kazmierczak K.M."/>
            <person name="Andrzejewski T.M."/>
            <person name="Davidsen T.M."/>
            <person name="Wayne K.J."/>
            <person name="Tettelin H."/>
            <person name="Glass J.I."/>
            <person name="Rusch D."/>
            <person name="Podicherti R."/>
            <person name="Tsui H.-C.T."/>
            <person name="Winkler M.E."/>
        </authorList>
    </citation>
    <scope>NUCLEOTIDE SEQUENCE</scope>
</reference>
<evidence type="ECO:0000313" key="8">
    <source>
        <dbReference type="EMBL" id="SUZ93226.1"/>
    </source>
</evidence>
<evidence type="ECO:0000259" key="7">
    <source>
        <dbReference type="Pfam" id="PF06305"/>
    </source>
</evidence>
<name>A0A381RMX4_9ZZZZ</name>
<keyword evidence="2 6" id="KW-0812">Transmembrane</keyword>
<gene>
    <name evidence="8" type="ORF">METZ01_LOCUS46080</name>
</gene>
<feature type="transmembrane region" description="Helical" evidence="6">
    <location>
        <begin position="64"/>
        <end position="89"/>
    </location>
</feature>
<evidence type="ECO:0000256" key="5">
    <source>
        <dbReference type="SAM" id="Coils"/>
    </source>
</evidence>
<accession>A0A381RMX4</accession>
<evidence type="ECO:0000256" key="4">
    <source>
        <dbReference type="ARBA" id="ARBA00023136"/>
    </source>
</evidence>
<proteinExistence type="predicted"/>
<keyword evidence="1" id="KW-1003">Cell membrane</keyword>
<dbReference type="AlphaFoldDB" id="A0A381RMX4"/>
<evidence type="ECO:0000256" key="2">
    <source>
        <dbReference type="ARBA" id="ARBA00022692"/>
    </source>
</evidence>
<evidence type="ECO:0000256" key="3">
    <source>
        <dbReference type="ARBA" id="ARBA00022989"/>
    </source>
</evidence>
<dbReference type="Pfam" id="PF06305">
    <property type="entry name" value="LapA_dom"/>
    <property type="match status" value="1"/>
</dbReference>
<keyword evidence="3 6" id="KW-1133">Transmembrane helix</keyword>
<organism evidence="8">
    <name type="scientific">marine metagenome</name>
    <dbReference type="NCBI Taxonomy" id="408172"/>
    <lineage>
        <taxon>unclassified sequences</taxon>
        <taxon>metagenomes</taxon>
        <taxon>ecological metagenomes</taxon>
    </lineage>
</organism>
<feature type="transmembrane region" description="Helical" evidence="6">
    <location>
        <begin position="21"/>
        <end position="39"/>
    </location>
</feature>
<evidence type="ECO:0000256" key="1">
    <source>
        <dbReference type="ARBA" id="ARBA00022475"/>
    </source>
</evidence>
<feature type="domain" description="Lipopolysaccharide assembly protein A" evidence="7">
    <location>
        <begin position="40"/>
        <end position="106"/>
    </location>
</feature>
<dbReference type="EMBL" id="UINC01002128">
    <property type="protein sequence ID" value="SUZ93226.1"/>
    <property type="molecule type" value="Genomic_DNA"/>
</dbReference>
<evidence type="ECO:0000256" key="6">
    <source>
        <dbReference type="SAM" id="Phobius"/>
    </source>
</evidence>
<protein>
    <recommendedName>
        <fullName evidence="7">Lipopolysaccharide assembly protein A domain-containing protein</fullName>
    </recommendedName>
</protein>
<feature type="non-terminal residue" evidence="8">
    <location>
        <position position="1"/>
    </location>
</feature>
<keyword evidence="4 6" id="KW-0472">Membrane</keyword>